<gene>
    <name evidence="2" type="ORF">Q765_12135</name>
</gene>
<dbReference type="PROSITE" id="PS51257">
    <property type="entry name" value="PROKAR_LIPOPROTEIN"/>
    <property type="match status" value="1"/>
</dbReference>
<keyword evidence="3" id="KW-1185">Reference proteome</keyword>
<comment type="caution">
    <text evidence="2">The sequence shown here is derived from an EMBL/GenBank/DDBJ whole genome shotgun (WGS) entry which is preliminary data.</text>
</comment>
<dbReference type="NCBIfam" id="NF046077">
    <property type="entry name" value="LPS_M949_RS01915"/>
    <property type="match status" value="1"/>
</dbReference>
<dbReference type="eggNOG" id="ENOG5032DKZ">
    <property type="taxonomic scope" value="Bacteria"/>
</dbReference>
<accession>A0A0A2M4D7</accession>
<evidence type="ECO:0000313" key="2">
    <source>
        <dbReference type="EMBL" id="KGO86318.1"/>
    </source>
</evidence>
<dbReference type="EMBL" id="JRLX01000011">
    <property type="protein sequence ID" value="KGO86318.1"/>
    <property type="molecule type" value="Genomic_DNA"/>
</dbReference>
<protein>
    <submittedName>
        <fullName evidence="2">Uncharacterized protein</fullName>
    </submittedName>
</protein>
<dbReference type="STRING" id="1121895.GCA_000378485_00786"/>
<evidence type="ECO:0000313" key="3">
    <source>
        <dbReference type="Proteomes" id="UP000030152"/>
    </source>
</evidence>
<feature type="chain" id="PRO_5002002712" evidence="1">
    <location>
        <begin position="18"/>
        <end position="206"/>
    </location>
</feature>
<proteinExistence type="predicted"/>
<name>A0A0A2M4D7_9FLAO</name>
<keyword evidence="1" id="KW-0732">Signal</keyword>
<reference evidence="2 3" key="1">
    <citation type="submission" date="2013-09" db="EMBL/GenBank/DDBJ databases">
        <authorList>
            <person name="Zeng Z."/>
            <person name="Chen C."/>
        </authorList>
    </citation>
    <scope>NUCLEOTIDE SEQUENCE [LARGE SCALE GENOMIC DNA]</scope>
    <source>
        <strain evidence="2 3">WB 3.3-2</strain>
    </source>
</reference>
<feature type="signal peptide" evidence="1">
    <location>
        <begin position="1"/>
        <end position="17"/>
    </location>
</feature>
<dbReference type="RefSeq" id="WP_020211916.1">
    <property type="nucleotide sequence ID" value="NZ_JRLX01000011.1"/>
</dbReference>
<organism evidence="2 3">
    <name type="scientific">Flavobacterium rivuli WB 3.3-2 = DSM 21788</name>
    <dbReference type="NCBI Taxonomy" id="1121895"/>
    <lineage>
        <taxon>Bacteria</taxon>
        <taxon>Pseudomonadati</taxon>
        <taxon>Bacteroidota</taxon>
        <taxon>Flavobacteriia</taxon>
        <taxon>Flavobacteriales</taxon>
        <taxon>Flavobacteriaceae</taxon>
        <taxon>Flavobacterium</taxon>
    </lineage>
</organism>
<dbReference type="OrthoDB" id="8585774at2"/>
<dbReference type="AlphaFoldDB" id="A0A0A2M4D7"/>
<sequence length="206" mass="23698">MKTLQLLFILVSFSCFAQIKTTQLNKATLPKTISYTGRLINAVRFTDAGDETIVITTETGESQSKTEPDESYREAELFAYQYILTDGKWALQWKMYDYVKECPVDIECNFIKNSFAVTDLDKNGKAEVWLMYITGCHGDVSASNMKVIVYEGSQKYAMRGHTKVRVGENEFDGGEYTFDEPFKKAPEAFRKYALKLWQKNVMQKFE</sequence>
<evidence type="ECO:0000256" key="1">
    <source>
        <dbReference type="SAM" id="SignalP"/>
    </source>
</evidence>
<dbReference type="Proteomes" id="UP000030152">
    <property type="component" value="Unassembled WGS sequence"/>
</dbReference>
<dbReference type="InterPro" id="IPR058148">
    <property type="entry name" value="M949_RS01915-like_dom"/>
</dbReference>